<evidence type="ECO:0000313" key="1">
    <source>
        <dbReference type="EMBL" id="CAL1715316.1"/>
    </source>
</evidence>
<protein>
    <submittedName>
        <fullName evidence="1">Uncharacterized protein</fullName>
    </submittedName>
</protein>
<keyword evidence="2" id="KW-1185">Reference proteome</keyword>
<proteinExistence type="predicted"/>
<dbReference type="EMBL" id="OZ037951">
    <property type="protein sequence ID" value="CAL1715316.1"/>
    <property type="molecule type" value="Genomic_DNA"/>
</dbReference>
<dbReference type="Proteomes" id="UP001497453">
    <property type="component" value="Chromosome 8"/>
</dbReference>
<gene>
    <name evidence="1" type="ORF">GFSPODELE1_LOCUS10165</name>
</gene>
<sequence>MTYSPRWIVERKDKGYRLKAHEAPTGVEGDRVVAFLIDRATGPEDWIITAQPQHGKNVYIIERQDRSSGWVVKEEGDGTFGDPILAKPLIATKSLPPQYLPTELFTFVRIDRDH</sequence>
<dbReference type="Gene3D" id="2.80.10.50">
    <property type="match status" value="1"/>
</dbReference>
<name>A0ABP1E5K4_9APHY</name>
<dbReference type="InterPro" id="IPR031755">
    <property type="entry name" value="Inhibitor_I66"/>
</dbReference>
<dbReference type="Pfam" id="PF16850">
    <property type="entry name" value="Inhibitor_I66"/>
    <property type="match status" value="1"/>
</dbReference>
<organism evidence="1 2">
    <name type="scientific">Somion occarium</name>
    <dbReference type="NCBI Taxonomy" id="3059160"/>
    <lineage>
        <taxon>Eukaryota</taxon>
        <taxon>Fungi</taxon>
        <taxon>Dikarya</taxon>
        <taxon>Basidiomycota</taxon>
        <taxon>Agaricomycotina</taxon>
        <taxon>Agaricomycetes</taxon>
        <taxon>Polyporales</taxon>
        <taxon>Cerrenaceae</taxon>
        <taxon>Somion</taxon>
    </lineage>
</organism>
<evidence type="ECO:0000313" key="2">
    <source>
        <dbReference type="Proteomes" id="UP001497453"/>
    </source>
</evidence>
<accession>A0ABP1E5K4</accession>
<reference evidence="2" key="1">
    <citation type="submission" date="2024-04" db="EMBL/GenBank/DDBJ databases">
        <authorList>
            <person name="Shaw F."/>
            <person name="Minotto A."/>
        </authorList>
    </citation>
    <scope>NUCLEOTIDE SEQUENCE [LARGE SCALE GENOMIC DNA]</scope>
</reference>
<dbReference type="CDD" id="cd23428">
    <property type="entry name" value="beta-trefoil_Ricin_SPI"/>
    <property type="match status" value="1"/>
</dbReference>